<dbReference type="GO" id="GO:0003855">
    <property type="term" value="F:3-dehydroquinate dehydratase activity"/>
    <property type="evidence" value="ECO:0007669"/>
    <property type="project" value="UniProtKB-UniRule"/>
</dbReference>
<keyword evidence="7" id="KW-0028">Amino-acid biosynthesis</keyword>
<dbReference type="NCBIfam" id="NF003807">
    <property type="entry name" value="PRK05395.1-4"/>
    <property type="match status" value="1"/>
</dbReference>
<dbReference type="PANTHER" id="PTHR21272">
    <property type="entry name" value="CATABOLIC 3-DEHYDROQUINASE"/>
    <property type="match status" value="1"/>
</dbReference>
<comment type="caution">
    <text evidence="9">The sequence shown here is derived from an EMBL/GenBank/DDBJ whole genome shotgun (WGS) entry which is preliminary data.</text>
</comment>
<dbReference type="EMBL" id="QFPP01000044">
    <property type="protein sequence ID" value="PZQ76723.1"/>
    <property type="molecule type" value="Genomic_DNA"/>
</dbReference>
<dbReference type="InterPro" id="IPR036441">
    <property type="entry name" value="DHquinase_II_sf"/>
</dbReference>
<reference evidence="9 10" key="1">
    <citation type="submission" date="2017-08" db="EMBL/GenBank/DDBJ databases">
        <title>Infants hospitalized years apart are colonized by the same room-sourced microbial strains.</title>
        <authorList>
            <person name="Brooks B."/>
            <person name="Olm M.R."/>
            <person name="Firek B.A."/>
            <person name="Baker R."/>
            <person name="Thomas B.C."/>
            <person name="Morowitz M.J."/>
            <person name="Banfield J.F."/>
        </authorList>
    </citation>
    <scope>NUCLEOTIDE SEQUENCE [LARGE SCALE GENOMIC DNA]</scope>
    <source>
        <strain evidence="9">S2_005_003_R2_41</strain>
    </source>
</reference>
<evidence type="ECO:0000256" key="4">
    <source>
        <dbReference type="ARBA" id="ARBA00011193"/>
    </source>
</evidence>
<dbReference type="Gene3D" id="3.40.50.9100">
    <property type="entry name" value="Dehydroquinase, class II"/>
    <property type="match status" value="1"/>
</dbReference>
<dbReference type="PANTHER" id="PTHR21272:SF3">
    <property type="entry name" value="CATABOLIC 3-DEHYDROQUINASE"/>
    <property type="match status" value="1"/>
</dbReference>
<accession>A0A2W5SAP0</accession>
<name>A0A2W5SAP0_VARPD</name>
<keyword evidence="6 7" id="KW-0456">Lyase</keyword>
<gene>
    <name evidence="7" type="primary">aroQ</name>
    <name evidence="9" type="ORF">DI563_06230</name>
</gene>
<dbReference type="Proteomes" id="UP000249135">
    <property type="component" value="Unassembled WGS sequence"/>
</dbReference>
<evidence type="ECO:0000256" key="8">
    <source>
        <dbReference type="PIRSR" id="PIRSR001399-1"/>
    </source>
</evidence>
<comment type="function">
    <text evidence="7">Catalyzes a trans-dehydration via an enolate intermediate.</text>
</comment>
<dbReference type="CDD" id="cd00466">
    <property type="entry name" value="DHQase_II"/>
    <property type="match status" value="1"/>
</dbReference>
<sequence>MPNSAMPPVTIWFLNGPNANLYGLDANKTYGSDSFPVLQSRCEQKAASLGVQLRFLQSNHEGQLIDWIQEARGTADGIVINAAGLTYTSIAILDALLAFPGKIIEAHMSNIWKREPFRHKSFISKAADGVIAGLGGDGYEFAVEAVVRLVRTSRQDA</sequence>
<dbReference type="AlphaFoldDB" id="A0A2W5SAP0"/>
<dbReference type="GO" id="GO:0009073">
    <property type="term" value="P:aromatic amino acid family biosynthetic process"/>
    <property type="evidence" value="ECO:0007669"/>
    <property type="project" value="UniProtKB-KW"/>
</dbReference>
<feature type="binding site" evidence="7">
    <location>
        <position position="81"/>
    </location>
    <ligand>
        <name>substrate</name>
    </ligand>
</feature>
<evidence type="ECO:0000256" key="1">
    <source>
        <dbReference type="ARBA" id="ARBA00001864"/>
    </source>
</evidence>
<comment type="pathway">
    <text evidence="2 7">Metabolic intermediate biosynthesis; chorismate biosynthesis; chorismate from D-erythrose 4-phosphate and phosphoenolpyruvate: step 3/7.</text>
</comment>
<comment type="caution">
    <text evidence="7">Lacks conserved residue(s) required for the propagation of feature annotation.</text>
</comment>
<proteinExistence type="inferred from homology"/>
<feature type="active site" description="Proton donor" evidence="7 8">
    <location>
        <position position="107"/>
    </location>
</feature>
<evidence type="ECO:0000256" key="3">
    <source>
        <dbReference type="ARBA" id="ARBA00011037"/>
    </source>
</evidence>
<dbReference type="SUPFAM" id="SSF52304">
    <property type="entry name" value="Type II 3-dehydroquinate dehydratase"/>
    <property type="match status" value="1"/>
</dbReference>
<feature type="binding site" evidence="7">
    <location>
        <position position="94"/>
    </location>
    <ligand>
        <name>substrate</name>
    </ligand>
</feature>
<feature type="binding site" evidence="7">
    <location>
        <position position="118"/>
    </location>
    <ligand>
        <name>substrate</name>
    </ligand>
</feature>
<dbReference type="Pfam" id="PF01220">
    <property type="entry name" value="DHquinase_II"/>
    <property type="match status" value="1"/>
</dbReference>
<evidence type="ECO:0000313" key="10">
    <source>
        <dbReference type="Proteomes" id="UP000249135"/>
    </source>
</evidence>
<dbReference type="NCBIfam" id="NF003806">
    <property type="entry name" value="PRK05395.1-3"/>
    <property type="match status" value="1"/>
</dbReference>
<organism evidence="9 10">
    <name type="scientific">Variovorax paradoxus</name>
    <dbReference type="NCBI Taxonomy" id="34073"/>
    <lineage>
        <taxon>Bacteria</taxon>
        <taxon>Pseudomonadati</taxon>
        <taxon>Pseudomonadota</taxon>
        <taxon>Betaproteobacteria</taxon>
        <taxon>Burkholderiales</taxon>
        <taxon>Comamonadaceae</taxon>
        <taxon>Variovorax</taxon>
    </lineage>
</organism>
<evidence type="ECO:0000256" key="7">
    <source>
        <dbReference type="HAMAP-Rule" id="MF_00169"/>
    </source>
</evidence>
<comment type="catalytic activity">
    <reaction evidence="1 7">
        <text>3-dehydroquinate = 3-dehydroshikimate + H2O</text>
        <dbReference type="Rhea" id="RHEA:21096"/>
        <dbReference type="ChEBI" id="CHEBI:15377"/>
        <dbReference type="ChEBI" id="CHEBI:16630"/>
        <dbReference type="ChEBI" id="CHEBI:32364"/>
        <dbReference type="EC" id="4.2.1.10"/>
    </reaction>
</comment>
<dbReference type="NCBIfam" id="NF003805">
    <property type="entry name" value="PRK05395.1-2"/>
    <property type="match status" value="1"/>
</dbReference>
<protein>
    <recommendedName>
        <fullName evidence="5 7">3-dehydroquinate dehydratase</fullName>
        <shortName evidence="7">3-dehydroquinase</shortName>
        <ecNumber evidence="5 7">4.2.1.10</ecNumber>
    </recommendedName>
    <alternativeName>
        <fullName evidence="7">Type II DHQase</fullName>
    </alternativeName>
</protein>
<dbReference type="PIRSF" id="PIRSF001399">
    <property type="entry name" value="DHquinase_II"/>
    <property type="match status" value="1"/>
</dbReference>
<dbReference type="InterPro" id="IPR001874">
    <property type="entry name" value="DHquinase_II"/>
</dbReference>
<dbReference type="GO" id="GO:0019631">
    <property type="term" value="P:quinate catabolic process"/>
    <property type="evidence" value="ECO:0007669"/>
    <property type="project" value="TreeGrafter"/>
</dbReference>
<keyword evidence="7" id="KW-0057">Aromatic amino acid biosynthesis</keyword>
<evidence type="ECO:0000256" key="5">
    <source>
        <dbReference type="ARBA" id="ARBA00012060"/>
    </source>
</evidence>
<evidence type="ECO:0000256" key="6">
    <source>
        <dbReference type="ARBA" id="ARBA00023239"/>
    </source>
</evidence>
<dbReference type="GO" id="GO:0009423">
    <property type="term" value="P:chorismate biosynthetic process"/>
    <property type="evidence" value="ECO:0007669"/>
    <property type="project" value="UniProtKB-UniRule"/>
</dbReference>
<feature type="binding site" evidence="7">
    <location>
        <begin position="108"/>
        <end position="109"/>
    </location>
    <ligand>
        <name>substrate</name>
    </ligand>
</feature>
<dbReference type="GO" id="GO:0008652">
    <property type="term" value="P:amino acid biosynthetic process"/>
    <property type="evidence" value="ECO:0007669"/>
    <property type="project" value="UniProtKB-KW"/>
</dbReference>
<comment type="subunit">
    <text evidence="4 7">Homododecamer.</text>
</comment>
<evidence type="ECO:0000256" key="2">
    <source>
        <dbReference type="ARBA" id="ARBA00004902"/>
    </source>
</evidence>
<comment type="similarity">
    <text evidence="3 7">Belongs to the type-II 3-dehydroquinase family.</text>
</comment>
<dbReference type="HAMAP" id="MF_00169">
    <property type="entry name" value="AroQ"/>
    <property type="match status" value="1"/>
</dbReference>
<dbReference type="UniPathway" id="UPA00053">
    <property type="reaction ID" value="UER00086"/>
</dbReference>
<feature type="active site" description="Proton acceptor" evidence="7 8">
    <location>
        <position position="30"/>
    </location>
</feature>
<evidence type="ECO:0000313" key="9">
    <source>
        <dbReference type="EMBL" id="PZQ76723.1"/>
    </source>
</evidence>
<dbReference type="EC" id="4.2.1.10" evidence="5 7"/>